<dbReference type="GO" id="GO:0006298">
    <property type="term" value="P:mismatch repair"/>
    <property type="evidence" value="ECO:0007669"/>
    <property type="project" value="TreeGrafter"/>
</dbReference>
<dbReference type="InterPro" id="IPR003651">
    <property type="entry name" value="Endonuclease3_FeS-loop_motif"/>
</dbReference>
<dbReference type="SMART" id="SM00478">
    <property type="entry name" value="ENDO3c"/>
    <property type="match status" value="1"/>
</dbReference>
<keyword evidence="12" id="KW-0234">DNA repair</keyword>
<comment type="cofactor">
    <cofactor evidence="14">
        <name>[4Fe-4S] cluster</name>
        <dbReference type="ChEBI" id="CHEBI:49883"/>
    </cofactor>
    <text evidence="14">Binds 1 [4Fe-4S] cluster.</text>
</comment>
<keyword evidence="8 14" id="KW-0227">DNA damage</keyword>
<evidence type="ECO:0000259" key="15">
    <source>
        <dbReference type="SMART" id="SM00478"/>
    </source>
</evidence>
<evidence type="ECO:0000256" key="2">
    <source>
        <dbReference type="ARBA" id="ARBA00002933"/>
    </source>
</evidence>
<dbReference type="GO" id="GO:0051539">
    <property type="term" value="F:4 iron, 4 sulfur cluster binding"/>
    <property type="evidence" value="ECO:0007669"/>
    <property type="project" value="UniProtKB-UniRule"/>
</dbReference>
<reference evidence="16" key="1">
    <citation type="journal article" date="2021" name="PeerJ">
        <title>Extensive microbial diversity within the chicken gut microbiome revealed by metagenomics and culture.</title>
        <authorList>
            <person name="Gilroy R."/>
            <person name="Ravi A."/>
            <person name="Getino M."/>
            <person name="Pursley I."/>
            <person name="Horton D.L."/>
            <person name="Alikhan N.F."/>
            <person name="Baker D."/>
            <person name="Gharbi K."/>
            <person name="Hall N."/>
            <person name="Watson M."/>
            <person name="Adriaenssens E.M."/>
            <person name="Foster-Nyarko E."/>
            <person name="Jarju S."/>
            <person name="Secka A."/>
            <person name="Antonio M."/>
            <person name="Oren A."/>
            <person name="Chaudhuri R.R."/>
            <person name="La Ragione R."/>
            <person name="Hildebrand F."/>
            <person name="Pallen M.J."/>
        </authorList>
    </citation>
    <scope>NUCLEOTIDE SEQUENCE</scope>
    <source>
        <strain evidence="16">ChiBcec15-1070</strain>
    </source>
</reference>
<evidence type="ECO:0000256" key="11">
    <source>
        <dbReference type="ARBA" id="ARBA00023014"/>
    </source>
</evidence>
<evidence type="ECO:0000256" key="7">
    <source>
        <dbReference type="ARBA" id="ARBA00022723"/>
    </source>
</evidence>
<dbReference type="InterPro" id="IPR029119">
    <property type="entry name" value="MutY_C"/>
</dbReference>
<dbReference type="NCBIfam" id="TIGR01084">
    <property type="entry name" value="mutY"/>
    <property type="match status" value="1"/>
</dbReference>
<dbReference type="Gene3D" id="1.10.1670.10">
    <property type="entry name" value="Helix-hairpin-Helix base-excision DNA repair enzymes (C-terminal)"/>
    <property type="match status" value="1"/>
</dbReference>
<dbReference type="InterPro" id="IPR023170">
    <property type="entry name" value="HhH_base_excis_C"/>
</dbReference>
<keyword evidence="13 14" id="KW-0326">Glycosidase</keyword>
<dbReference type="EC" id="3.2.2.31" evidence="4 14"/>
<evidence type="ECO:0000256" key="4">
    <source>
        <dbReference type="ARBA" id="ARBA00012045"/>
    </source>
</evidence>
<dbReference type="GO" id="GO:0000701">
    <property type="term" value="F:purine-specific mismatch base pair DNA N-glycosylase activity"/>
    <property type="evidence" value="ECO:0007669"/>
    <property type="project" value="UniProtKB-EC"/>
</dbReference>
<evidence type="ECO:0000256" key="3">
    <source>
        <dbReference type="ARBA" id="ARBA00008343"/>
    </source>
</evidence>
<evidence type="ECO:0000256" key="1">
    <source>
        <dbReference type="ARBA" id="ARBA00000843"/>
    </source>
</evidence>
<dbReference type="GO" id="GO:0046872">
    <property type="term" value="F:metal ion binding"/>
    <property type="evidence" value="ECO:0007669"/>
    <property type="project" value="UniProtKB-UniRule"/>
</dbReference>
<dbReference type="InterPro" id="IPR005760">
    <property type="entry name" value="A/G_AdeGlyc_MutY"/>
</dbReference>
<evidence type="ECO:0000256" key="10">
    <source>
        <dbReference type="ARBA" id="ARBA00023004"/>
    </source>
</evidence>
<name>A0A9D1QEM3_9BACT</name>
<keyword evidence="10 14" id="KW-0408">Iron</keyword>
<dbReference type="GO" id="GO:0032357">
    <property type="term" value="F:oxidized purine DNA binding"/>
    <property type="evidence" value="ECO:0007669"/>
    <property type="project" value="TreeGrafter"/>
</dbReference>
<dbReference type="CDD" id="cd00056">
    <property type="entry name" value="ENDO3c"/>
    <property type="match status" value="1"/>
</dbReference>
<feature type="domain" description="HhH-GPD" evidence="15">
    <location>
        <begin position="34"/>
        <end position="192"/>
    </location>
</feature>
<keyword evidence="9" id="KW-0378">Hydrolase</keyword>
<dbReference type="SUPFAM" id="SSF55811">
    <property type="entry name" value="Nudix"/>
    <property type="match status" value="1"/>
</dbReference>
<dbReference type="GO" id="GO:0006284">
    <property type="term" value="P:base-excision repair"/>
    <property type="evidence" value="ECO:0007669"/>
    <property type="project" value="UniProtKB-UniRule"/>
</dbReference>
<evidence type="ECO:0000313" key="17">
    <source>
        <dbReference type="Proteomes" id="UP000823926"/>
    </source>
</evidence>
<dbReference type="Gene3D" id="3.90.79.10">
    <property type="entry name" value="Nucleoside Triphosphate Pyrophosphohydrolase"/>
    <property type="match status" value="1"/>
</dbReference>
<keyword evidence="7" id="KW-0479">Metal-binding</keyword>
<dbReference type="PANTHER" id="PTHR42944:SF1">
    <property type="entry name" value="ADENINE DNA GLYCOSYLASE"/>
    <property type="match status" value="1"/>
</dbReference>
<evidence type="ECO:0000256" key="6">
    <source>
        <dbReference type="ARBA" id="ARBA00022485"/>
    </source>
</evidence>
<dbReference type="InterPro" id="IPR003265">
    <property type="entry name" value="HhH-GPD_domain"/>
</dbReference>
<dbReference type="InterPro" id="IPR011257">
    <property type="entry name" value="DNA_glycosylase"/>
</dbReference>
<keyword evidence="11" id="KW-0411">Iron-sulfur</keyword>
<keyword evidence="6" id="KW-0004">4Fe-4S</keyword>
<comment type="catalytic activity">
    <reaction evidence="1 14">
        <text>Hydrolyzes free adenine bases from 7,8-dihydro-8-oxoguanine:adenine mismatched double-stranded DNA, leaving an apurinic site.</text>
        <dbReference type="EC" id="3.2.2.31"/>
    </reaction>
</comment>
<dbReference type="SMART" id="SM00525">
    <property type="entry name" value="FES"/>
    <property type="match status" value="1"/>
</dbReference>
<dbReference type="InterPro" id="IPR015797">
    <property type="entry name" value="NUDIX_hydrolase-like_dom_sf"/>
</dbReference>
<organism evidence="16 17">
    <name type="scientific">Candidatus Rikenella faecigallinarum</name>
    <dbReference type="NCBI Taxonomy" id="2838745"/>
    <lineage>
        <taxon>Bacteria</taxon>
        <taxon>Pseudomonadati</taxon>
        <taxon>Bacteroidota</taxon>
        <taxon>Bacteroidia</taxon>
        <taxon>Bacteroidales</taxon>
        <taxon>Rikenellaceae</taxon>
        <taxon>Rikenella</taxon>
    </lineage>
</organism>
<evidence type="ECO:0000256" key="13">
    <source>
        <dbReference type="ARBA" id="ARBA00023295"/>
    </source>
</evidence>
<dbReference type="InterPro" id="IPR044298">
    <property type="entry name" value="MIG/MutY"/>
</dbReference>
<proteinExistence type="inferred from homology"/>
<dbReference type="Pfam" id="PF14815">
    <property type="entry name" value="NUDIX_4"/>
    <property type="match status" value="1"/>
</dbReference>
<dbReference type="Pfam" id="PF10576">
    <property type="entry name" value="EndIII_4Fe-2S"/>
    <property type="match status" value="1"/>
</dbReference>
<dbReference type="Proteomes" id="UP000823926">
    <property type="component" value="Unassembled WGS sequence"/>
</dbReference>
<evidence type="ECO:0000256" key="14">
    <source>
        <dbReference type="RuleBase" id="RU365096"/>
    </source>
</evidence>
<comment type="caution">
    <text evidence="16">The sequence shown here is derived from an EMBL/GenBank/DDBJ whole genome shotgun (WGS) entry which is preliminary data.</text>
</comment>
<evidence type="ECO:0000256" key="8">
    <source>
        <dbReference type="ARBA" id="ARBA00022763"/>
    </source>
</evidence>
<dbReference type="PANTHER" id="PTHR42944">
    <property type="entry name" value="ADENINE DNA GLYCOSYLASE"/>
    <property type="match status" value="1"/>
</dbReference>
<dbReference type="AlphaFoldDB" id="A0A9D1QEM3"/>
<dbReference type="CDD" id="cd03431">
    <property type="entry name" value="NUDIX_DNA_Glycosylase_C-MutY"/>
    <property type="match status" value="1"/>
</dbReference>
<dbReference type="Gene3D" id="1.10.340.30">
    <property type="entry name" value="Hypothetical protein, domain 2"/>
    <property type="match status" value="1"/>
</dbReference>
<dbReference type="EMBL" id="DXHL01000035">
    <property type="protein sequence ID" value="HIW11376.1"/>
    <property type="molecule type" value="Genomic_DNA"/>
</dbReference>
<evidence type="ECO:0000256" key="12">
    <source>
        <dbReference type="ARBA" id="ARBA00023204"/>
    </source>
</evidence>
<dbReference type="GO" id="GO:0034039">
    <property type="term" value="F:8-oxo-7,8-dihydroguanine DNA N-glycosylase activity"/>
    <property type="evidence" value="ECO:0007669"/>
    <property type="project" value="TreeGrafter"/>
</dbReference>
<protein>
    <recommendedName>
        <fullName evidence="5 14">Adenine DNA glycosylase</fullName>
        <ecNumber evidence="4 14">3.2.2.31</ecNumber>
    </recommendedName>
</protein>
<comment type="function">
    <text evidence="2">Adenine glycosylase active on G-A mispairs. MutY also corrects error-prone DNA synthesis past GO lesions which are due to the oxidatively damaged form of guanine: 7,8-dihydro-8-oxoguanine (8-oxo-dGTP).</text>
</comment>
<dbReference type="GO" id="GO:0035485">
    <property type="term" value="F:adenine/guanine mispair binding"/>
    <property type="evidence" value="ECO:0007669"/>
    <property type="project" value="TreeGrafter"/>
</dbReference>
<evidence type="ECO:0000256" key="5">
    <source>
        <dbReference type="ARBA" id="ARBA00022023"/>
    </source>
</evidence>
<comment type="similarity">
    <text evidence="3 14">Belongs to the Nth/MutY family.</text>
</comment>
<evidence type="ECO:0000313" key="16">
    <source>
        <dbReference type="EMBL" id="HIW11376.1"/>
    </source>
</evidence>
<gene>
    <name evidence="16" type="primary">mutY</name>
    <name evidence="16" type="ORF">H9888_07770</name>
</gene>
<accession>A0A9D1QEM3</accession>
<sequence length="352" mass="40003">MDFNALIAWYRQYHRPLPWRETHDPYRIWLSEVILQQTRVVQGMEYYLRFTERYPTVSALAAADEDEVLKLWQGLGYYSRARNLHAAAREVVAEHGGNFPTDYASVRALRGVGDYTAAAIASFSTDAPYAVLDGNVYRVLSRLLDLDTPIDTTAGKRLFTQAADTLLQEYLSEPTHSGAGIYNQAVMELGAILCTPRSPQCEACPLGGHCLARRNGTVDQRPVKQGRTAQTPRYFHYLHLTDAAGRTAIYRRDGKDIWKGLYEFPLIESQTPDTTWETLPLPLPSEALLWRESVRMPKHVLSHRIIHATFHRAEVTDLSSLPLPSEWKIIPIETLGDYAVSRLTELYLNRQD</sequence>
<dbReference type="SUPFAM" id="SSF48150">
    <property type="entry name" value="DNA-glycosylase"/>
    <property type="match status" value="1"/>
</dbReference>
<dbReference type="Pfam" id="PF00730">
    <property type="entry name" value="HhH-GPD"/>
    <property type="match status" value="1"/>
</dbReference>
<evidence type="ECO:0000256" key="9">
    <source>
        <dbReference type="ARBA" id="ARBA00022801"/>
    </source>
</evidence>
<dbReference type="FunFam" id="1.10.340.30:FF:000002">
    <property type="entry name" value="Adenine DNA glycosylase"/>
    <property type="match status" value="1"/>
</dbReference>
<reference evidence="16" key="2">
    <citation type="submission" date="2021-04" db="EMBL/GenBank/DDBJ databases">
        <authorList>
            <person name="Gilroy R."/>
        </authorList>
    </citation>
    <scope>NUCLEOTIDE SEQUENCE</scope>
    <source>
        <strain evidence="16">ChiBcec15-1070</strain>
    </source>
</reference>